<evidence type="ECO:0000313" key="2">
    <source>
        <dbReference type="Proteomes" id="UP000243006"/>
    </source>
</evidence>
<dbReference type="Proteomes" id="UP000243006">
    <property type="component" value="Unassembled WGS sequence"/>
</dbReference>
<organism evidence="1 2">
    <name type="scientific">Trichinella nativa</name>
    <dbReference type="NCBI Taxonomy" id="6335"/>
    <lineage>
        <taxon>Eukaryota</taxon>
        <taxon>Metazoa</taxon>
        <taxon>Ecdysozoa</taxon>
        <taxon>Nematoda</taxon>
        <taxon>Enoplea</taxon>
        <taxon>Dorylaimia</taxon>
        <taxon>Trichinellida</taxon>
        <taxon>Trichinellidae</taxon>
        <taxon>Trichinella</taxon>
    </lineage>
</organism>
<dbReference type="EMBL" id="LVZM01015178">
    <property type="protein sequence ID" value="OUC43371.1"/>
    <property type="molecule type" value="Genomic_DNA"/>
</dbReference>
<evidence type="ECO:0000313" key="1">
    <source>
        <dbReference type="EMBL" id="OUC43371.1"/>
    </source>
</evidence>
<name>A0A1Y3EED4_9BILA</name>
<reference evidence="1 2" key="1">
    <citation type="submission" date="2015-04" db="EMBL/GenBank/DDBJ databases">
        <title>Draft genome of the roundworm Trichinella nativa.</title>
        <authorList>
            <person name="Mitreva M."/>
        </authorList>
    </citation>
    <scope>NUCLEOTIDE SEQUENCE [LARGE SCALE GENOMIC DNA]</scope>
    <source>
        <strain evidence="1 2">ISS45</strain>
    </source>
</reference>
<dbReference type="AlphaFoldDB" id="A0A1Y3EED4"/>
<gene>
    <name evidence="1" type="ORF">D917_09807</name>
</gene>
<accession>A0A1Y3EED4</accession>
<protein>
    <submittedName>
        <fullName evidence="1">Uncharacterized protein</fullName>
    </submittedName>
</protein>
<comment type="caution">
    <text evidence="1">The sequence shown here is derived from an EMBL/GenBank/DDBJ whole genome shotgun (WGS) entry which is preliminary data.</text>
</comment>
<proteinExistence type="predicted"/>
<sequence length="93" mass="10619">MTAKTGRINLAVRICMSSKIFVCARSLVLVGRASLAHLYWLARASLFVHATAFLDHQNSFLEKWYLNSYALFDKSQLVVYGVKLFASFFLFSF</sequence>